<feature type="region of interest" description="Disordered" evidence="2">
    <location>
        <begin position="87"/>
        <end position="108"/>
    </location>
</feature>
<keyword evidence="5" id="KW-1185">Reference proteome</keyword>
<dbReference type="PROSITE" id="PS50157">
    <property type="entry name" value="ZINC_FINGER_C2H2_2"/>
    <property type="match status" value="1"/>
</dbReference>
<dbReference type="GO" id="GO:0008270">
    <property type="term" value="F:zinc ion binding"/>
    <property type="evidence" value="ECO:0007669"/>
    <property type="project" value="UniProtKB-KW"/>
</dbReference>
<keyword evidence="1" id="KW-0863">Zinc-finger</keyword>
<evidence type="ECO:0000256" key="1">
    <source>
        <dbReference type="PROSITE-ProRule" id="PRU00042"/>
    </source>
</evidence>
<accession>A0A8S1CNQ5</accession>
<dbReference type="Proteomes" id="UP000494165">
    <property type="component" value="Unassembled WGS sequence"/>
</dbReference>
<feature type="region of interest" description="Disordered" evidence="2">
    <location>
        <begin position="18"/>
        <end position="68"/>
    </location>
</feature>
<dbReference type="AlphaFoldDB" id="A0A8S1CNQ5"/>
<dbReference type="EMBL" id="CADEPI010000048">
    <property type="protein sequence ID" value="CAB3369801.1"/>
    <property type="molecule type" value="Genomic_DNA"/>
</dbReference>
<dbReference type="PROSITE" id="PS00028">
    <property type="entry name" value="ZINC_FINGER_C2H2_1"/>
    <property type="match status" value="1"/>
</dbReference>
<evidence type="ECO:0000256" key="2">
    <source>
        <dbReference type="SAM" id="MobiDB-lite"/>
    </source>
</evidence>
<proteinExistence type="predicted"/>
<comment type="caution">
    <text evidence="4">The sequence shown here is derived from an EMBL/GenBank/DDBJ whole genome shotgun (WGS) entry which is preliminary data.</text>
</comment>
<dbReference type="InterPro" id="IPR013087">
    <property type="entry name" value="Znf_C2H2_type"/>
</dbReference>
<name>A0A8S1CNQ5_9INSE</name>
<sequence>MSQGVFAETMSFEEELLMKNAPNSAAPEVTQDFDCSQPMVFGSSGEKETKEGEELKKNSPNKSPTFKCSKCPRKFKTNMMRMVHEKLHKTQEKKIEKNKKPKKRVENTPAPAAKASLLFKDSNVCFGTSVSKNKHLNITGKNPAEELCNIEFQTELKLVDHALANHGNLRGGECCGKYFATDELVMHKKLIHGAVSEVQSEIEMELNEKCEVLNAAVKKLQSDFAFQDSEYEVTSEDMHLKFPFVTHLWFDLIVLAHLF</sequence>
<evidence type="ECO:0000259" key="3">
    <source>
        <dbReference type="PROSITE" id="PS50157"/>
    </source>
</evidence>
<organism evidence="4 5">
    <name type="scientific">Cloeon dipterum</name>
    <dbReference type="NCBI Taxonomy" id="197152"/>
    <lineage>
        <taxon>Eukaryota</taxon>
        <taxon>Metazoa</taxon>
        <taxon>Ecdysozoa</taxon>
        <taxon>Arthropoda</taxon>
        <taxon>Hexapoda</taxon>
        <taxon>Insecta</taxon>
        <taxon>Pterygota</taxon>
        <taxon>Palaeoptera</taxon>
        <taxon>Ephemeroptera</taxon>
        <taxon>Pisciforma</taxon>
        <taxon>Baetidae</taxon>
        <taxon>Cloeon</taxon>
    </lineage>
</organism>
<evidence type="ECO:0000313" key="4">
    <source>
        <dbReference type="EMBL" id="CAB3369801.1"/>
    </source>
</evidence>
<reference evidence="4 5" key="1">
    <citation type="submission" date="2020-04" db="EMBL/GenBank/DDBJ databases">
        <authorList>
            <person name="Alioto T."/>
            <person name="Alioto T."/>
            <person name="Gomez Garrido J."/>
        </authorList>
    </citation>
    <scope>NUCLEOTIDE SEQUENCE [LARGE SCALE GENOMIC DNA]</scope>
</reference>
<feature type="compositionally biased region" description="Basic and acidic residues" evidence="2">
    <location>
        <begin position="45"/>
        <end position="57"/>
    </location>
</feature>
<feature type="domain" description="C2H2-type" evidence="3">
    <location>
        <begin position="66"/>
        <end position="93"/>
    </location>
</feature>
<gene>
    <name evidence="4" type="ORF">CLODIP_2_CD14115</name>
</gene>
<keyword evidence="1" id="KW-0479">Metal-binding</keyword>
<evidence type="ECO:0000313" key="5">
    <source>
        <dbReference type="Proteomes" id="UP000494165"/>
    </source>
</evidence>
<protein>
    <recommendedName>
        <fullName evidence="3">C2H2-type domain-containing protein</fullName>
    </recommendedName>
</protein>
<keyword evidence="1" id="KW-0862">Zinc</keyword>